<feature type="domain" description="BAAT/Acyl-CoA thioester hydrolase C-terminal" evidence="1">
    <location>
        <begin position="61"/>
        <end position="239"/>
    </location>
</feature>
<dbReference type="PANTHER" id="PTHR10824:SF4">
    <property type="entry name" value="ACYL-COENZYME A THIOESTERASE 1-LIKE"/>
    <property type="match status" value="1"/>
</dbReference>
<evidence type="ECO:0000313" key="2">
    <source>
        <dbReference type="EMBL" id="OYN89563.1"/>
    </source>
</evidence>
<dbReference type="EMBL" id="NMVJ01000009">
    <property type="protein sequence ID" value="OYN89563.1"/>
    <property type="molecule type" value="Genomic_DNA"/>
</dbReference>
<gene>
    <name evidence="2" type="ORF">CGZ91_11105</name>
</gene>
<accession>A0A255EN63</accession>
<dbReference type="InterPro" id="IPR014940">
    <property type="entry name" value="BAAT_C"/>
</dbReference>
<keyword evidence="3" id="KW-1185">Reference proteome</keyword>
<dbReference type="AlphaFoldDB" id="A0A255EN63"/>
<dbReference type="GO" id="GO:0006637">
    <property type="term" value="P:acyl-CoA metabolic process"/>
    <property type="evidence" value="ECO:0007669"/>
    <property type="project" value="TreeGrafter"/>
</dbReference>
<sequence length="251" mass="26953">MLVLAGSSGRVDTPRAQLLADHGATALALKWFGGPGLQPGPWEVPIETFIRALDLLAREVDRLAIVGLSFGAEAAMLTATLDARVGTVVALAPTSVVWQGTDMESGRATSHWTHQDTPLPWLEFDARPSDGGDQGCVELYRRSWRGAPADRLAAATIPVERIPELVLVSGGDDRVWPAADFAEAIVARRERHGIRTTHIHHPRAGHRTVLPGEDAPSAGQEMARGGSVEADTELGRLAWPAISKALRLRQP</sequence>
<evidence type="ECO:0000313" key="3">
    <source>
        <dbReference type="Proteomes" id="UP000216300"/>
    </source>
</evidence>
<organism evidence="2 3">
    <name type="scientific">Parenemella sanctibonifatiensis</name>
    <dbReference type="NCBI Taxonomy" id="2016505"/>
    <lineage>
        <taxon>Bacteria</taxon>
        <taxon>Bacillati</taxon>
        <taxon>Actinomycetota</taxon>
        <taxon>Actinomycetes</taxon>
        <taxon>Propionibacteriales</taxon>
        <taxon>Propionibacteriaceae</taxon>
        <taxon>Parenemella</taxon>
    </lineage>
</organism>
<dbReference type="Gene3D" id="3.40.50.1820">
    <property type="entry name" value="alpha/beta hydrolase"/>
    <property type="match status" value="1"/>
</dbReference>
<dbReference type="Proteomes" id="UP000216300">
    <property type="component" value="Unassembled WGS sequence"/>
</dbReference>
<proteinExistence type="predicted"/>
<protein>
    <submittedName>
        <fullName evidence="2">Acyl-CoA thioesterase</fullName>
    </submittedName>
</protein>
<dbReference type="SUPFAM" id="SSF53474">
    <property type="entry name" value="alpha/beta-Hydrolases"/>
    <property type="match status" value="1"/>
</dbReference>
<dbReference type="Pfam" id="PF08840">
    <property type="entry name" value="BAAT_C"/>
    <property type="match status" value="1"/>
</dbReference>
<dbReference type="GO" id="GO:0006631">
    <property type="term" value="P:fatty acid metabolic process"/>
    <property type="evidence" value="ECO:0007669"/>
    <property type="project" value="TreeGrafter"/>
</dbReference>
<dbReference type="GO" id="GO:0047617">
    <property type="term" value="F:fatty acyl-CoA hydrolase activity"/>
    <property type="evidence" value="ECO:0007669"/>
    <property type="project" value="TreeGrafter"/>
</dbReference>
<name>A0A255EN63_9ACTN</name>
<dbReference type="InterPro" id="IPR029058">
    <property type="entry name" value="AB_hydrolase_fold"/>
</dbReference>
<evidence type="ECO:0000259" key="1">
    <source>
        <dbReference type="Pfam" id="PF08840"/>
    </source>
</evidence>
<comment type="caution">
    <text evidence="2">The sequence shown here is derived from an EMBL/GenBank/DDBJ whole genome shotgun (WGS) entry which is preliminary data.</text>
</comment>
<dbReference type="PANTHER" id="PTHR10824">
    <property type="entry name" value="ACYL-COENZYME A THIOESTERASE-RELATED"/>
    <property type="match status" value="1"/>
</dbReference>
<dbReference type="OrthoDB" id="4819815at2"/>
<reference evidence="2 3" key="1">
    <citation type="submission" date="2017-07" db="EMBL/GenBank/DDBJ databases">
        <title>Draft whole genome sequences of clinical Proprionibacteriaceae strains.</title>
        <authorList>
            <person name="Bernier A.-M."/>
            <person name="Bernard K."/>
            <person name="Domingo M.-C."/>
        </authorList>
    </citation>
    <scope>NUCLEOTIDE SEQUENCE [LARGE SCALE GENOMIC DNA]</scope>
    <source>
        <strain evidence="2 3">NML 150081</strain>
    </source>
</reference>